<dbReference type="InterPro" id="IPR006553">
    <property type="entry name" value="Leu-rich_rpt_Cys-con_subtyp"/>
</dbReference>
<keyword evidence="1" id="KW-0833">Ubl conjugation pathway</keyword>
<evidence type="ECO:0000259" key="4">
    <source>
        <dbReference type="PROSITE" id="PS50102"/>
    </source>
</evidence>
<dbReference type="InterPro" id="IPR001810">
    <property type="entry name" value="F-box_dom"/>
</dbReference>
<dbReference type="Gene3D" id="3.30.70.330">
    <property type="match status" value="1"/>
</dbReference>
<evidence type="ECO:0000256" key="1">
    <source>
        <dbReference type="ARBA" id="ARBA00022786"/>
    </source>
</evidence>
<dbReference type="Gene3D" id="3.80.10.10">
    <property type="entry name" value="Ribonuclease Inhibitor"/>
    <property type="match status" value="2"/>
</dbReference>
<dbReference type="EMBL" id="JAHYIQ010000001">
    <property type="protein sequence ID" value="KAK1137912.1"/>
    <property type="molecule type" value="Genomic_DNA"/>
</dbReference>
<protein>
    <recommendedName>
        <fullName evidence="8">RNA-binding protein EEED8.10</fullName>
    </recommendedName>
</protein>
<evidence type="ECO:0000256" key="2">
    <source>
        <dbReference type="ARBA" id="ARBA00022884"/>
    </source>
</evidence>
<evidence type="ECO:0000259" key="5">
    <source>
        <dbReference type="PROSITE" id="PS50181"/>
    </source>
</evidence>
<dbReference type="PANTHER" id="PTHR13318">
    <property type="entry name" value="PARTNER OF PAIRED, ISOFORM B-RELATED"/>
    <property type="match status" value="1"/>
</dbReference>
<dbReference type="InterPro" id="IPR035979">
    <property type="entry name" value="RBD_domain_sf"/>
</dbReference>
<dbReference type="SUPFAM" id="SSF54928">
    <property type="entry name" value="RNA-binding domain, RBD"/>
    <property type="match status" value="1"/>
</dbReference>
<reference evidence="6" key="1">
    <citation type="submission" date="2021-10" db="EMBL/GenBank/DDBJ databases">
        <title>Melipona bicolor Genome sequencing and assembly.</title>
        <authorList>
            <person name="Araujo N.S."/>
            <person name="Arias M.C."/>
        </authorList>
    </citation>
    <scope>NUCLEOTIDE SEQUENCE</scope>
    <source>
        <strain evidence="6">USP_2M_L1-L4_2017</strain>
        <tissue evidence="6">Whole body</tissue>
    </source>
</reference>
<feature type="domain" description="RRM" evidence="4">
    <location>
        <begin position="47"/>
        <end position="120"/>
    </location>
</feature>
<comment type="caution">
    <text evidence="6">The sequence shown here is derived from an EMBL/GenBank/DDBJ whole genome shotgun (WGS) entry which is preliminary data.</text>
</comment>
<sequence>MTEYIQEYFADNLHHEYFVNLHQNHIIKRTTDIPFFSPVTEDGVPIRKLFITNLAERTSFKDLAKLFSKYGDVESCYVKKNSKNNNYGFVTFNSVDAAMRARYVEIRLHNRDLKVLAADSWHQPDSIENQYYNVKDKSKSNKVSNDVIYNLGYVQEDISIQTLNDDCLMHIFLQLPIVDRIRIERVCKRWKALSQESWYSVKRLDLSYSTWGFLSGINRSEISICTIRKVLLRCGSYLNEINLSLVPCYLRQSTVTIVAKLCPNLQIIDITGLTVSASGINSLINNCHDITKFSLGRTTYVCDADLQKLFKVNPKLRYFKAYNSTISGRCLFYLPSKTMEEVVLESCTYLQEDTLSQAIAKLGNLRALTISKCLFITGNIVQAIGTHCTNLKILKISSVLFSVALENMVCIAQITNLEVLKITIDIKDVMDELLSILASTCLHLTYLDIAECFSVTNAGIAAIAILPKLEVLIMNHLRLVTHINLQDASNLKRLECRVCQFTDRMMINLIESAPQLRLLDLSGCRHITNKTLEKAATLTVNRTNNTVLKIFVGKTSVDLSTFDKVSPFLQVVNVDLSSCNPTATFSL</sequence>
<dbReference type="PROSITE" id="PS50181">
    <property type="entry name" value="FBOX"/>
    <property type="match status" value="1"/>
</dbReference>
<evidence type="ECO:0000313" key="6">
    <source>
        <dbReference type="EMBL" id="KAK1137912.1"/>
    </source>
</evidence>
<dbReference type="SMART" id="SM00256">
    <property type="entry name" value="FBOX"/>
    <property type="match status" value="1"/>
</dbReference>
<dbReference type="SMART" id="SM00360">
    <property type="entry name" value="RRM"/>
    <property type="match status" value="1"/>
</dbReference>
<dbReference type="InterPro" id="IPR000504">
    <property type="entry name" value="RRM_dom"/>
</dbReference>
<dbReference type="Pfam" id="PF00076">
    <property type="entry name" value="RRM_1"/>
    <property type="match status" value="1"/>
</dbReference>
<dbReference type="SUPFAM" id="SSF81383">
    <property type="entry name" value="F-box domain"/>
    <property type="match status" value="1"/>
</dbReference>
<keyword evidence="2 3" id="KW-0694">RNA-binding</keyword>
<accession>A0AA40KZ47</accession>
<proteinExistence type="predicted"/>
<name>A0AA40KZ47_9HYME</name>
<dbReference type="GO" id="GO:0003723">
    <property type="term" value="F:RNA binding"/>
    <property type="evidence" value="ECO:0007669"/>
    <property type="project" value="UniProtKB-UniRule"/>
</dbReference>
<feature type="domain" description="F-box" evidence="5">
    <location>
        <begin position="157"/>
        <end position="201"/>
    </location>
</feature>
<dbReference type="InterPro" id="IPR036047">
    <property type="entry name" value="F-box-like_dom_sf"/>
</dbReference>
<dbReference type="AlphaFoldDB" id="A0AA40KZ47"/>
<dbReference type="Pfam" id="PF00646">
    <property type="entry name" value="F-box"/>
    <property type="match status" value="1"/>
</dbReference>
<dbReference type="PANTHER" id="PTHR13318:SF95">
    <property type="entry name" value="F-BOX PROTEIN YLR352W"/>
    <property type="match status" value="1"/>
</dbReference>
<evidence type="ECO:0000313" key="7">
    <source>
        <dbReference type="Proteomes" id="UP001177670"/>
    </source>
</evidence>
<dbReference type="SMART" id="SM00367">
    <property type="entry name" value="LRR_CC"/>
    <property type="match status" value="5"/>
</dbReference>
<dbReference type="InterPro" id="IPR032675">
    <property type="entry name" value="LRR_dom_sf"/>
</dbReference>
<dbReference type="InterPro" id="IPR012677">
    <property type="entry name" value="Nucleotide-bd_a/b_plait_sf"/>
</dbReference>
<dbReference type="Proteomes" id="UP001177670">
    <property type="component" value="Unassembled WGS sequence"/>
</dbReference>
<dbReference type="PROSITE" id="PS50102">
    <property type="entry name" value="RRM"/>
    <property type="match status" value="1"/>
</dbReference>
<evidence type="ECO:0000256" key="3">
    <source>
        <dbReference type="PROSITE-ProRule" id="PRU00176"/>
    </source>
</evidence>
<dbReference type="SUPFAM" id="SSF52047">
    <property type="entry name" value="RNI-like"/>
    <property type="match status" value="1"/>
</dbReference>
<keyword evidence="7" id="KW-1185">Reference proteome</keyword>
<dbReference type="GO" id="GO:0019005">
    <property type="term" value="C:SCF ubiquitin ligase complex"/>
    <property type="evidence" value="ECO:0007669"/>
    <property type="project" value="TreeGrafter"/>
</dbReference>
<evidence type="ECO:0008006" key="8">
    <source>
        <dbReference type="Google" id="ProtNLM"/>
    </source>
</evidence>
<organism evidence="6 7">
    <name type="scientific">Melipona bicolor</name>
    <dbReference type="NCBI Taxonomy" id="60889"/>
    <lineage>
        <taxon>Eukaryota</taxon>
        <taxon>Metazoa</taxon>
        <taxon>Ecdysozoa</taxon>
        <taxon>Arthropoda</taxon>
        <taxon>Hexapoda</taxon>
        <taxon>Insecta</taxon>
        <taxon>Pterygota</taxon>
        <taxon>Neoptera</taxon>
        <taxon>Endopterygota</taxon>
        <taxon>Hymenoptera</taxon>
        <taxon>Apocrita</taxon>
        <taxon>Aculeata</taxon>
        <taxon>Apoidea</taxon>
        <taxon>Anthophila</taxon>
        <taxon>Apidae</taxon>
        <taxon>Melipona</taxon>
    </lineage>
</organism>
<dbReference type="GO" id="GO:0031146">
    <property type="term" value="P:SCF-dependent proteasomal ubiquitin-dependent protein catabolic process"/>
    <property type="evidence" value="ECO:0007669"/>
    <property type="project" value="TreeGrafter"/>
</dbReference>
<gene>
    <name evidence="6" type="ORF">K0M31_002407</name>
</gene>
<dbReference type="CDD" id="cd00590">
    <property type="entry name" value="RRM_SF"/>
    <property type="match status" value="1"/>
</dbReference>